<reference evidence="3 4" key="1">
    <citation type="journal article" date="2016" name="Front. Microbiol.">
        <title>Genome Sequence of the Piezophilic, Mesophilic Sulfate-Reducing Bacterium Desulfovibrio indicus J2T.</title>
        <authorList>
            <person name="Cao J."/>
            <person name="Maignien L."/>
            <person name="Shao Z."/>
            <person name="Alain K."/>
            <person name="Jebbar M."/>
        </authorList>
    </citation>
    <scope>NUCLEOTIDE SEQUENCE [LARGE SCALE GENOMIC DNA]</scope>
    <source>
        <strain evidence="3 4">J2</strain>
    </source>
</reference>
<dbReference type="Gene3D" id="3.30.450.20">
    <property type="entry name" value="PAS domain"/>
    <property type="match status" value="2"/>
</dbReference>
<dbReference type="NCBIfam" id="TIGR00254">
    <property type="entry name" value="GGDEF"/>
    <property type="match status" value="1"/>
</dbReference>
<keyword evidence="1" id="KW-1133">Transmembrane helix</keyword>
<dbReference type="Pfam" id="PF00990">
    <property type="entry name" value="GGDEF"/>
    <property type="match status" value="1"/>
</dbReference>
<dbReference type="Pfam" id="PF21623">
    <property type="entry name" value="HK_sensor_dom_bact"/>
    <property type="match status" value="1"/>
</dbReference>
<dbReference type="SUPFAM" id="SSF55073">
    <property type="entry name" value="Nucleotide cyclase"/>
    <property type="match status" value="1"/>
</dbReference>
<feature type="transmembrane region" description="Helical" evidence="1">
    <location>
        <begin position="21"/>
        <end position="44"/>
    </location>
</feature>
<evidence type="ECO:0000256" key="1">
    <source>
        <dbReference type="SAM" id="Phobius"/>
    </source>
</evidence>
<proteinExistence type="predicted"/>
<keyword evidence="1" id="KW-0472">Membrane</keyword>
<dbReference type="InterPro" id="IPR052163">
    <property type="entry name" value="DGC-Regulatory_Protein"/>
</dbReference>
<dbReference type="PANTHER" id="PTHR46663">
    <property type="entry name" value="DIGUANYLATE CYCLASE DGCT-RELATED"/>
    <property type="match status" value="1"/>
</dbReference>
<dbReference type="SMART" id="SM00267">
    <property type="entry name" value="GGDEF"/>
    <property type="match status" value="1"/>
</dbReference>
<protein>
    <recommendedName>
        <fullName evidence="2">GGDEF domain-containing protein</fullName>
    </recommendedName>
</protein>
<evidence type="ECO:0000259" key="2">
    <source>
        <dbReference type="PROSITE" id="PS50887"/>
    </source>
</evidence>
<dbReference type="PROSITE" id="PS50887">
    <property type="entry name" value="GGDEF"/>
    <property type="match status" value="1"/>
</dbReference>
<dbReference type="InterPro" id="IPR029787">
    <property type="entry name" value="Nucleotide_cyclase"/>
</dbReference>
<dbReference type="InterPro" id="IPR048760">
    <property type="entry name" value="VP0354-like_sensor_dom"/>
</dbReference>
<dbReference type="Gene3D" id="3.30.70.270">
    <property type="match status" value="1"/>
</dbReference>
<dbReference type="InterPro" id="IPR000160">
    <property type="entry name" value="GGDEF_dom"/>
</dbReference>
<feature type="transmembrane region" description="Helical" evidence="1">
    <location>
        <begin position="347"/>
        <end position="369"/>
    </location>
</feature>
<dbReference type="InterPro" id="IPR043128">
    <property type="entry name" value="Rev_trsase/Diguanyl_cyclase"/>
</dbReference>
<sequence>MEAAFPSANVQRENQKVIRKAMNLFMLLFLVVIFLLGGGAAVLYRMDMRSYVQELMSLEVHSLDLQVAAIDNALTSVVGDVLFLAEENELILHLDSGDPALVRDMRREYERLAKNRPAYDQIRFLDATGMERVRVNNRDGILRPVPEAELQDKGNRYYFRDCFALDERAIYLSPLDLNVENGQVEQPPRPMMRIGTPVFDSAGNKRGIVLINYAAADMLEHILRAGIVADGTSMLLNEDGYWLLGPDETKEWGFMYLDKGDATFARDFPDEWLRMRDAEQGQFRTGNGLFTFRTIHPHKKLARFGKSLNAQCPAPGKDGKGPYHWVLLSRIGPEVLNDFTRALLIKLFLGGGALFMAVALGAWNLALAVSRRRLYQAQLFAMAMYDALTGLPNRKLFFDRLGGGIESARRYGRRLALLYVDLDGFKQVNDTMGHQTGDELLVQVGKALRRTVRKSDTVARLGGDEFAIILSEVGSVEEAVKVGEKIVDELCRPFELRTATAKVGASVGVAVFPDHASQADTLVRGADKAMYRSKSKGRGTCTVAEAVSA</sequence>
<dbReference type="CDD" id="cd01949">
    <property type="entry name" value="GGDEF"/>
    <property type="match status" value="1"/>
</dbReference>
<evidence type="ECO:0000313" key="4">
    <source>
        <dbReference type="Proteomes" id="UP000055611"/>
    </source>
</evidence>
<dbReference type="EMBL" id="CP014206">
    <property type="protein sequence ID" value="AMK10602.1"/>
    <property type="molecule type" value="Genomic_DNA"/>
</dbReference>
<dbReference type="CDD" id="cd18773">
    <property type="entry name" value="PDC1_HK_sensor"/>
    <property type="match status" value="1"/>
</dbReference>
<evidence type="ECO:0000313" key="3">
    <source>
        <dbReference type="EMBL" id="AMK10602.1"/>
    </source>
</evidence>
<dbReference type="SUPFAM" id="SSF103190">
    <property type="entry name" value="Sensory domain-like"/>
    <property type="match status" value="2"/>
</dbReference>
<name>A0ABM5YTC4_9BACT</name>
<dbReference type="Proteomes" id="UP000055611">
    <property type="component" value="Chromosome"/>
</dbReference>
<dbReference type="InterPro" id="IPR029151">
    <property type="entry name" value="Sensor-like_sf"/>
</dbReference>
<gene>
    <name evidence="3" type="ORF">AWY79_05475</name>
</gene>
<feature type="domain" description="GGDEF" evidence="2">
    <location>
        <begin position="413"/>
        <end position="546"/>
    </location>
</feature>
<keyword evidence="1" id="KW-0812">Transmembrane</keyword>
<dbReference type="PANTHER" id="PTHR46663:SF2">
    <property type="entry name" value="GGDEF DOMAIN-CONTAINING PROTEIN"/>
    <property type="match status" value="1"/>
</dbReference>
<accession>A0ABM5YTC4</accession>
<organism evidence="3 4">
    <name type="scientific">Pseudodesulfovibrio indicus</name>
    <dbReference type="NCBI Taxonomy" id="1716143"/>
    <lineage>
        <taxon>Bacteria</taxon>
        <taxon>Pseudomonadati</taxon>
        <taxon>Thermodesulfobacteriota</taxon>
        <taxon>Desulfovibrionia</taxon>
        <taxon>Desulfovibrionales</taxon>
        <taxon>Desulfovibrionaceae</taxon>
    </lineage>
</organism>
<keyword evidence="4" id="KW-1185">Reference proteome</keyword>